<organism evidence="7 8">
    <name type="scientific">Trypanosoma theileri</name>
    <dbReference type="NCBI Taxonomy" id="67003"/>
    <lineage>
        <taxon>Eukaryota</taxon>
        <taxon>Discoba</taxon>
        <taxon>Euglenozoa</taxon>
        <taxon>Kinetoplastea</taxon>
        <taxon>Metakinetoplastina</taxon>
        <taxon>Trypanosomatida</taxon>
        <taxon>Trypanosomatidae</taxon>
        <taxon>Trypanosoma</taxon>
    </lineage>
</organism>
<dbReference type="GO" id="GO:0016020">
    <property type="term" value="C:membrane"/>
    <property type="evidence" value="ECO:0007669"/>
    <property type="project" value="UniProtKB-SubCell"/>
</dbReference>
<sequence length="359" mass="40511">MQATSGTAGYHTSFGYRTAGEFTDPLLRVRGYTEPQLTSPQHAAVILAVSFVTACLKQPIAKLESFYFIADVPGESNRIYGSDKRAHFFRTLFSTRWFTGHSILWNTSEYVFLLSVFTTLRNALSLSESDKKTNRNNNNTARGFIAGGLTGLAYAAVRHPYDVLRATADVVEGPKQFKSAGDVLKTALRERPSVLLGIYKGFTAAACGRMVQFAAQFGIYNATRYDGVYHDTSVLFLYCHLAAFLGQLLQYPFMSLKYQLRLRNQFTRGQPITYRSYIAEIRSRHGISKIYDGFFTSRPILNAIPAALLMTLYDLYTRRYTEYLHPELQKLNGEVDQPLCSVRTAPYAESLPKYQFGQK</sequence>
<reference evidence="7 8" key="1">
    <citation type="submission" date="2017-03" db="EMBL/GenBank/DDBJ databases">
        <title>An alternative strategy for trypanosome survival in the mammalian bloodstream revealed through genome and transcriptome analysis of the ubiquitous bovine parasite Trypanosoma (Megatrypanum) theileri.</title>
        <authorList>
            <person name="Kelly S."/>
            <person name="Ivens A."/>
            <person name="Mott A."/>
            <person name="O'Neill E."/>
            <person name="Emms D."/>
            <person name="Macleod O."/>
            <person name="Voorheis P."/>
            <person name="Matthews J."/>
            <person name="Matthews K."/>
            <person name="Carrington M."/>
        </authorList>
    </citation>
    <scope>NUCLEOTIDE SEQUENCE [LARGE SCALE GENOMIC DNA]</scope>
    <source>
        <strain evidence="7">Edinburgh</strain>
    </source>
</reference>
<dbReference type="SUPFAM" id="SSF103506">
    <property type="entry name" value="Mitochondrial carrier"/>
    <property type="match status" value="1"/>
</dbReference>
<dbReference type="InterPro" id="IPR018108">
    <property type="entry name" value="MCP_transmembrane"/>
</dbReference>
<evidence type="ECO:0000256" key="6">
    <source>
        <dbReference type="RuleBase" id="RU000488"/>
    </source>
</evidence>
<dbReference type="EMBL" id="NBCO01000007">
    <property type="protein sequence ID" value="ORC91067.1"/>
    <property type="molecule type" value="Genomic_DNA"/>
</dbReference>
<comment type="similarity">
    <text evidence="6">Belongs to the mitochondrial carrier (TC 2.A.29) family.</text>
</comment>
<keyword evidence="2 5" id="KW-0812">Transmembrane</keyword>
<protein>
    <recommendedName>
        <fullName evidence="9">Mitochondrial carrier protein</fullName>
    </recommendedName>
</protein>
<dbReference type="OrthoDB" id="276754at2759"/>
<dbReference type="AlphaFoldDB" id="A0A1X0P2B3"/>
<evidence type="ECO:0000256" key="1">
    <source>
        <dbReference type="ARBA" id="ARBA00004141"/>
    </source>
</evidence>
<dbReference type="Pfam" id="PF00153">
    <property type="entry name" value="Mito_carr"/>
    <property type="match status" value="1"/>
</dbReference>
<keyword evidence="6" id="KW-0813">Transport</keyword>
<dbReference type="STRING" id="67003.A0A1X0P2B3"/>
<accession>A0A1X0P2B3</accession>
<name>A0A1X0P2B3_9TRYP</name>
<dbReference type="RefSeq" id="XP_028885133.1">
    <property type="nucleotide sequence ID" value="XM_029023937.1"/>
</dbReference>
<feature type="repeat" description="Solcar" evidence="5">
    <location>
        <begin position="138"/>
        <end position="226"/>
    </location>
</feature>
<dbReference type="Proteomes" id="UP000192257">
    <property type="component" value="Unassembled WGS sequence"/>
</dbReference>
<dbReference type="Gene3D" id="1.50.40.10">
    <property type="entry name" value="Mitochondrial carrier domain"/>
    <property type="match status" value="1"/>
</dbReference>
<comment type="caution">
    <text evidence="7">The sequence shown here is derived from an EMBL/GenBank/DDBJ whole genome shotgun (WGS) entry which is preliminary data.</text>
</comment>
<dbReference type="VEuPathDB" id="TriTrypDB:TM35_000074910"/>
<comment type="subcellular location">
    <subcellularLocation>
        <location evidence="1">Membrane</location>
        <topology evidence="1">Multi-pass membrane protein</topology>
    </subcellularLocation>
</comment>
<dbReference type="PROSITE" id="PS50920">
    <property type="entry name" value="SOLCAR"/>
    <property type="match status" value="1"/>
</dbReference>
<dbReference type="PANTHER" id="PTHR24089">
    <property type="entry name" value="SOLUTE CARRIER FAMILY 25"/>
    <property type="match status" value="1"/>
</dbReference>
<dbReference type="GeneID" id="39983717"/>
<keyword evidence="3" id="KW-0677">Repeat</keyword>
<evidence type="ECO:0000256" key="5">
    <source>
        <dbReference type="PROSITE-ProRule" id="PRU00282"/>
    </source>
</evidence>
<keyword evidence="8" id="KW-1185">Reference proteome</keyword>
<keyword evidence="4 5" id="KW-0472">Membrane</keyword>
<evidence type="ECO:0008006" key="9">
    <source>
        <dbReference type="Google" id="ProtNLM"/>
    </source>
</evidence>
<evidence type="ECO:0000256" key="3">
    <source>
        <dbReference type="ARBA" id="ARBA00022737"/>
    </source>
</evidence>
<gene>
    <name evidence="7" type="ORF">TM35_000074910</name>
</gene>
<dbReference type="InterPro" id="IPR023395">
    <property type="entry name" value="MCP_dom_sf"/>
</dbReference>
<evidence type="ECO:0000313" key="7">
    <source>
        <dbReference type="EMBL" id="ORC91067.1"/>
    </source>
</evidence>
<evidence type="ECO:0000256" key="4">
    <source>
        <dbReference type="ARBA" id="ARBA00023136"/>
    </source>
</evidence>
<evidence type="ECO:0000256" key="2">
    <source>
        <dbReference type="ARBA" id="ARBA00022692"/>
    </source>
</evidence>
<evidence type="ECO:0000313" key="8">
    <source>
        <dbReference type="Proteomes" id="UP000192257"/>
    </source>
</evidence>
<proteinExistence type="inferred from homology"/>